<keyword evidence="2" id="KW-1185">Reference proteome</keyword>
<sequence>MGQPAARMGDAALHKQAEGAILQGEPSVLIGRLPAARVGDLVRHNHAEEPIVEGEPTVLIGGRPAARLGDLVACQGAIAVGCDSVWIGLNRQGECLKGAGEEGIAFVKTLHE</sequence>
<gene>
    <name evidence="1" type="ORF">FM069_21445</name>
</gene>
<evidence type="ECO:0000313" key="1">
    <source>
        <dbReference type="EMBL" id="TRX72723.1"/>
    </source>
</evidence>
<evidence type="ECO:0000313" key="2">
    <source>
        <dbReference type="Proteomes" id="UP000315235"/>
    </source>
</evidence>
<dbReference type="Proteomes" id="UP000315235">
    <property type="component" value="Unassembled WGS sequence"/>
</dbReference>
<dbReference type="AlphaFoldDB" id="A0A553GT80"/>
<organism evidence="1 2">
    <name type="scientific">Pseudomonas mangiferae</name>
    <dbReference type="NCBI Taxonomy" id="2593654"/>
    <lineage>
        <taxon>Bacteria</taxon>
        <taxon>Pseudomonadati</taxon>
        <taxon>Pseudomonadota</taxon>
        <taxon>Gammaproteobacteria</taxon>
        <taxon>Pseudomonadales</taxon>
        <taxon>Pseudomonadaceae</taxon>
        <taxon>Pseudomonas</taxon>
    </lineage>
</organism>
<proteinExistence type="predicted"/>
<reference evidence="1 2" key="1">
    <citation type="submission" date="2019-07" db="EMBL/GenBank/DDBJ databases">
        <title>Pseudomonas mangiferae sp. nov., isolated from bark of mango tree in Thailand.</title>
        <authorList>
            <person name="Srisuk N."/>
            <person name="Anurat P."/>
        </authorList>
    </citation>
    <scope>NUCLEOTIDE SEQUENCE [LARGE SCALE GENOMIC DNA]</scope>
    <source>
        <strain evidence="1 2">DMKU_BBB3-04</strain>
    </source>
</reference>
<dbReference type="Gene3D" id="2.60.200.60">
    <property type="match status" value="1"/>
</dbReference>
<evidence type="ECO:0008006" key="3">
    <source>
        <dbReference type="Google" id="ProtNLM"/>
    </source>
</evidence>
<name>A0A553GT80_9PSED</name>
<dbReference type="Pfam" id="PF05488">
    <property type="entry name" value="PAAR_motif"/>
    <property type="match status" value="1"/>
</dbReference>
<comment type="caution">
    <text evidence="1">The sequence shown here is derived from an EMBL/GenBank/DDBJ whole genome shotgun (WGS) entry which is preliminary data.</text>
</comment>
<dbReference type="InterPro" id="IPR008727">
    <property type="entry name" value="PAAR_motif"/>
</dbReference>
<dbReference type="EMBL" id="VJOY01000037">
    <property type="protein sequence ID" value="TRX72723.1"/>
    <property type="molecule type" value="Genomic_DNA"/>
</dbReference>
<dbReference type="OrthoDB" id="4378831at2"/>
<protein>
    <recommendedName>
        <fullName evidence="3">PAAR domain-containing protein</fullName>
    </recommendedName>
</protein>
<accession>A0A553GT80</accession>